<sequence length="62" mass="6401">MPPRGRSPSSTTAILALVLTGSTRSLLPCGRVTAAPPGTPRTAAYPSGRARARGPERGERDT</sequence>
<evidence type="ECO:0000256" key="1">
    <source>
        <dbReference type="SAM" id="MobiDB-lite"/>
    </source>
</evidence>
<organism evidence="2 3">
    <name type="scientific">Streptomyces ruber</name>
    <dbReference type="NCBI Taxonomy" id="83378"/>
    <lineage>
        <taxon>Bacteria</taxon>
        <taxon>Bacillati</taxon>
        <taxon>Actinomycetota</taxon>
        <taxon>Actinomycetes</taxon>
        <taxon>Kitasatosporales</taxon>
        <taxon>Streptomycetaceae</taxon>
        <taxon>Streptomyces</taxon>
    </lineage>
</organism>
<dbReference type="AlphaFoldDB" id="A0A918ESE9"/>
<feature type="compositionally biased region" description="Low complexity" evidence="1">
    <location>
        <begin position="33"/>
        <end position="49"/>
    </location>
</feature>
<evidence type="ECO:0000313" key="2">
    <source>
        <dbReference type="EMBL" id="GGQ64541.1"/>
    </source>
</evidence>
<evidence type="ECO:0000313" key="3">
    <source>
        <dbReference type="Proteomes" id="UP000620156"/>
    </source>
</evidence>
<reference evidence="2" key="1">
    <citation type="journal article" date="2014" name="Int. J. Syst. Evol. Microbiol.">
        <title>Complete genome sequence of Corynebacterium casei LMG S-19264T (=DSM 44701T), isolated from a smear-ripened cheese.</title>
        <authorList>
            <consortium name="US DOE Joint Genome Institute (JGI-PGF)"/>
            <person name="Walter F."/>
            <person name="Albersmeier A."/>
            <person name="Kalinowski J."/>
            <person name="Ruckert C."/>
        </authorList>
    </citation>
    <scope>NUCLEOTIDE SEQUENCE</scope>
    <source>
        <strain evidence="2">JCM 3131</strain>
    </source>
</reference>
<proteinExistence type="predicted"/>
<feature type="compositionally biased region" description="Basic and acidic residues" evidence="1">
    <location>
        <begin position="53"/>
        <end position="62"/>
    </location>
</feature>
<comment type="caution">
    <text evidence="2">The sequence shown here is derived from an EMBL/GenBank/DDBJ whole genome shotgun (WGS) entry which is preliminary data.</text>
</comment>
<name>A0A918ESE9_9ACTN</name>
<keyword evidence="3" id="KW-1185">Reference proteome</keyword>
<gene>
    <name evidence="2" type="ORF">GCM10010145_37990</name>
</gene>
<accession>A0A918ESE9</accession>
<feature type="region of interest" description="Disordered" evidence="1">
    <location>
        <begin position="29"/>
        <end position="62"/>
    </location>
</feature>
<reference evidence="2" key="2">
    <citation type="submission" date="2020-09" db="EMBL/GenBank/DDBJ databases">
        <authorList>
            <person name="Sun Q."/>
            <person name="Ohkuma M."/>
        </authorList>
    </citation>
    <scope>NUCLEOTIDE SEQUENCE</scope>
    <source>
        <strain evidence="2">JCM 3131</strain>
    </source>
</reference>
<dbReference type="Proteomes" id="UP000620156">
    <property type="component" value="Unassembled WGS sequence"/>
</dbReference>
<protein>
    <submittedName>
        <fullName evidence="2">Uncharacterized protein</fullName>
    </submittedName>
</protein>
<dbReference type="EMBL" id="BMQK01000008">
    <property type="protein sequence ID" value="GGQ64541.1"/>
    <property type="molecule type" value="Genomic_DNA"/>
</dbReference>